<feature type="region of interest" description="Disordered" evidence="11">
    <location>
        <begin position="181"/>
        <end position="202"/>
    </location>
</feature>
<dbReference type="PANTHER" id="PTHR13164">
    <property type="entry name" value="CALICYLIN BINDING PROTEIN"/>
    <property type="match status" value="1"/>
</dbReference>
<dbReference type="Gene3D" id="4.10.860.10">
    <property type="entry name" value="UVR domain"/>
    <property type="match status" value="1"/>
</dbReference>
<organism evidence="14">
    <name type="scientific">Caligus rogercresseyi</name>
    <name type="common">Sea louse</name>
    <dbReference type="NCBI Taxonomy" id="217165"/>
    <lineage>
        <taxon>Eukaryota</taxon>
        <taxon>Metazoa</taxon>
        <taxon>Ecdysozoa</taxon>
        <taxon>Arthropoda</taxon>
        <taxon>Crustacea</taxon>
        <taxon>Multicrustacea</taxon>
        <taxon>Hexanauplia</taxon>
        <taxon>Copepoda</taxon>
        <taxon>Siphonostomatoida</taxon>
        <taxon>Caligidae</taxon>
        <taxon>Caligus</taxon>
    </lineage>
</organism>
<keyword evidence="4" id="KW-0963">Cytoplasm</keyword>
<dbReference type="InterPro" id="IPR037893">
    <property type="entry name" value="CS_CacyBP"/>
</dbReference>
<evidence type="ECO:0000256" key="9">
    <source>
        <dbReference type="ARBA" id="ARBA00025145"/>
    </source>
</evidence>
<dbReference type="EMBL" id="BT076234">
    <property type="protein sequence ID" value="ACO10658.1"/>
    <property type="molecule type" value="mRNA"/>
</dbReference>
<keyword evidence="7" id="KW-0007">Acetylation</keyword>
<dbReference type="Gene3D" id="2.60.40.790">
    <property type="match status" value="1"/>
</dbReference>
<dbReference type="PROSITE" id="PS51048">
    <property type="entry name" value="SGS"/>
    <property type="match status" value="1"/>
</dbReference>
<name>C1BNQ5_CALRO</name>
<evidence type="ECO:0000256" key="1">
    <source>
        <dbReference type="ARBA" id="ARBA00004123"/>
    </source>
</evidence>
<dbReference type="AlphaFoldDB" id="C1BNQ5"/>
<keyword evidence="10" id="KW-0175">Coiled coil</keyword>
<dbReference type="SUPFAM" id="SSF140106">
    <property type="entry name" value="Calcyclin-binding protein-like"/>
    <property type="match status" value="1"/>
</dbReference>
<dbReference type="InterPro" id="IPR008978">
    <property type="entry name" value="HSP20-like_chaperone"/>
</dbReference>
<dbReference type="PANTHER" id="PTHR13164:SF3">
    <property type="entry name" value="CALCYCLIN-BINDING PROTEIN"/>
    <property type="match status" value="1"/>
</dbReference>
<reference evidence="14" key="1">
    <citation type="submission" date="2009-03" db="EMBL/GenBank/DDBJ databases">
        <title>Caligus rogercresseyi ESTs and full-length cDNAs.</title>
        <authorList>
            <person name="Yasuike M."/>
            <person name="von Schalburg K."/>
            <person name="Cooper G."/>
            <person name="Leong J."/>
            <person name="Jones S.R.M."/>
            <person name="Koop B.F."/>
        </authorList>
    </citation>
    <scope>NUCLEOTIDE SEQUENCE</scope>
    <source>
        <tissue evidence="14">Whole tissue</tissue>
    </source>
</reference>
<proteinExistence type="evidence at transcript level"/>
<dbReference type="InterPro" id="IPR037201">
    <property type="entry name" value="CacyBP_N"/>
</dbReference>
<comment type="subcellular location">
    <subcellularLocation>
        <location evidence="2">Cytoplasm</location>
    </subcellularLocation>
    <subcellularLocation>
        <location evidence="1">Nucleus</location>
    </subcellularLocation>
</comment>
<evidence type="ECO:0000256" key="8">
    <source>
        <dbReference type="ARBA" id="ARBA00023242"/>
    </source>
</evidence>
<dbReference type="InterPro" id="IPR052289">
    <property type="entry name" value="Calcyclin-binding_UBL-bridge"/>
</dbReference>
<gene>
    <name evidence="14" type="primary">CYBP</name>
</gene>
<evidence type="ECO:0000256" key="3">
    <source>
        <dbReference type="ARBA" id="ARBA00015702"/>
    </source>
</evidence>
<dbReference type="GO" id="GO:0007507">
    <property type="term" value="P:heart development"/>
    <property type="evidence" value="ECO:0007669"/>
    <property type="project" value="TreeGrafter"/>
</dbReference>
<dbReference type="GO" id="GO:0005737">
    <property type="term" value="C:cytoplasm"/>
    <property type="evidence" value="ECO:0007669"/>
    <property type="project" value="UniProtKB-SubCell"/>
</dbReference>
<accession>C1BNQ5</accession>
<dbReference type="Pfam" id="PF09032">
    <property type="entry name" value="Siah-Interact_N"/>
    <property type="match status" value="1"/>
</dbReference>
<dbReference type="CDD" id="cd06468">
    <property type="entry name" value="p23_CacyBP"/>
    <property type="match status" value="1"/>
</dbReference>
<feature type="domain" description="CS" evidence="13">
    <location>
        <begin position="78"/>
        <end position="174"/>
    </location>
</feature>
<evidence type="ECO:0000256" key="11">
    <source>
        <dbReference type="SAM" id="MobiDB-lite"/>
    </source>
</evidence>
<evidence type="ECO:0000256" key="5">
    <source>
        <dbReference type="ARBA" id="ARBA00022553"/>
    </source>
</evidence>
<evidence type="ECO:0000256" key="4">
    <source>
        <dbReference type="ARBA" id="ARBA00022490"/>
    </source>
</evidence>
<evidence type="ECO:0000256" key="6">
    <source>
        <dbReference type="ARBA" id="ARBA00022786"/>
    </source>
</evidence>
<dbReference type="InterPro" id="IPR015120">
    <property type="entry name" value="Siah-Interact_N"/>
</dbReference>
<feature type="domain" description="SGS" evidence="12">
    <location>
        <begin position="158"/>
        <end position="235"/>
    </location>
</feature>
<dbReference type="InterPro" id="IPR007699">
    <property type="entry name" value="SGS_dom"/>
</dbReference>
<dbReference type="GO" id="GO:0044548">
    <property type="term" value="F:S100 protein binding"/>
    <property type="evidence" value="ECO:0007669"/>
    <property type="project" value="InterPro"/>
</dbReference>
<evidence type="ECO:0000256" key="10">
    <source>
        <dbReference type="SAM" id="Coils"/>
    </source>
</evidence>
<keyword evidence="8" id="KW-0539">Nucleus</keyword>
<keyword evidence="5" id="KW-0597">Phosphoprotein</keyword>
<feature type="coiled-coil region" evidence="10">
    <location>
        <begin position="28"/>
        <end position="55"/>
    </location>
</feature>
<evidence type="ECO:0000256" key="7">
    <source>
        <dbReference type="ARBA" id="ARBA00022990"/>
    </source>
</evidence>
<dbReference type="PROSITE" id="PS51203">
    <property type="entry name" value="CS"/>
    <property type="match status" value="1"/>
</dbReference>
<evidence type="ECO:0000313" key="14">
    <source>
        <dbReference type="EMBL" id="ACO10658.1"/>
    </source>
</evidence>
<protein>
    <recommendedName>
        <fullName evidence="3">Calcyclin-binding protein</fullName>
    </recommendedName>
</protein>
<evidence type="ECO:0000259" key="12">
    <source>
        <dbReference type="PROSITE" id="PS51048"/>
    </source>
</evidence>
<comment type="function">
    <text evidence="9">May be involved in calcium-dependent ubiquitination and subsequent proteasomal degradation of target proteins. Probably serves as a molecular bridge in ubiquitin E3 complexes. Participates in the ubiquitin-mediated degradation of beta-catenin (CTNNB1).</text>
</comment>
<dbReference type="Pfam" id="PF04969">
    <property type="entry name" value="CS"/>
    <property type="match status" value="1"/>
</dbReference>
<dbReference type="GO" id="GO:0031625">
    <property type="term" value="F:ubiquitin protein ligase binding"/>
    <property type="evidence" value="ECO:0007669"/>
    <property type="project" value="InterPro"/>
</dbReference>
<dbReference type="GO" id="GO:0015631">
    <property type="term" value="F:tubulin binding"/>
    <property type="evidence" value="ECO:0007669"/>
    <property type="project" value="InterPro"/>
</dbReference>
<dbReference type="Pfam" id="PF05002">
    <property type="entry name" value="SGS"/>
    <property type="match status" value="1"/>
</dbReference>
<dbReference type="SUPFAM" id="SSF49764">
    <property type="entry name" value="HSP20-like chaperones"/>
    <property type="match status" value="1"/>
</dbReference>
<keyword evidence="6" id="KW-0833">Ubl conjugation pathway</keyword>
<dbReference type="GO" id="GO:0005634">
    <property type="term" value="C:nucleus"/>
    <property type="evidence" value="ECO:0007669"/>
    <property type="project" value="UniProtKB-SubCell"/>
</dbReference>
<evidence type="ECO:0000259" key="13">
    <source>
        <dbReference type="PROSITE" id="PS51203"/>
    </source>
</evidence>
<dbReference type="InterPro" id="IPR007052">
    <property type="entry name" value="CS_dom"/>
</dbReference>
<evidence type="ECO:0000256" key="2">
    <source>
        <dbReference type="ARBA" id="ARBA00004496"/>
    </source>
</evidence>
<sequence length="235" mass="26265">MESKLSELRLDAKELKTVLESVSRPKVKDLLTLDLRKLETDIIQIEDALKSSQSSSSSSGPKSVGIVPNSLSVKAYDVQIKNYSWEDAEETVKIYIMNLKDVTSLSKPGDILCEFTKNSVHLRINNLGGKNHVFTLKETSELIDPEKSSYKLKSDMVILTLAKAGSTGKWEKLTMSEKRAAEQKAEKFKPPGGEETGVEDSQSSLMNMMKSMYEQGDDEMKRTILKSFSEGMKNQ</sequence>